<dbReference type="OMA" id="IKICHSQ"/>
<feature type="compositionally biased region" description="Polar residues" evidence="1">
    <location>
        <begin position="984"/>
        <end position="995"/>
    </location>
</feature>
<evidence type="ECO:0000313" key="2">
    <source>
        <dbReference type="EMBL" id="CAK81079.1"/>
    </source>
</evidence>
<dbReference type="OrthoDB" id="310776at2759"/>
<feature type="region of interest" description="Disordered" evidence="1">
    <location>
        <begin position="982"/>
        <end position="1023"/>
    </location>
</feature>
<feature type="region of interest" description="Disordered" evidence="1">
    <location>
        <begin position="668"/>
        <end position="694"/>
    </location>
</feature>
<keyword evidence="3" id="KW-1185">Reference proteome</keyword>
<dbReference type="HOGENOM" id="CLU_295702_0_0_1"/>
<reference evidence="2 3" key="1">
    <citation type="journal article" date="2006" name="Nature">
        <title>Global trends of whole-genome duplications revealed by the ciliate Paramecium tetraurelia.</title>
        <authorList>
            <consortium name="Genoscope"/>
            <person name="Aury J.-M."/>
            <person name="Jaillon O."/>
            <person name="Duret L."/>
            <person name="Noel B."/>
            <person name="Jubin C."/>
            <person name="Porcel B.M."/>
            <person name="Segurens B."/>
            <person name="Daubin V."/>
            <person name="Anthouard V."/>
            <person name="Aiach N."/>
            <person name="Arnaiz O."/>
            <person name="Billaut A."/>
            <person name="Beisson J."/>
            <person name="Blanc I."/>
            <person name="Bouhouche K."/>
            <person name="Camara F."/>
            <person name="Duharcourt S."/>
            <person name="Guigo R."/>
            <person name="Gogendeau D."/>
            <person name="Katinka M."/>
            <person name="Keller A.-M."/>
            <person name="Kissmehl R."/>
            <person name="Klotz C."/>
            <person name="Koll F."/>
            <person name="Le Moue A."/>
            <person name="Lepere C."/>
            <person name="Malinsky S."/>
            <person name="Nowacki M."/>
            <person name="Nowak J.K."/>
            <person name="Plattner H."/>
            <person name="Poulain J."/>
            <person name="Ruiz F."/>
            <person name="Serrano V."/>
            <person name="Zagulski M."/>
            <person name="Dessen P."/>
            <person name="Betermier M."/>
            <person name="Weissenbach J."/>
            <person name="Scarpelli C."/>
            <person name="Schachter V."/>
            <person name="Sperling L."/>
            <person name="Meyer E."/>
            <person name="Cohen J."/>
            <person name="Wincker P."/>
        </authorList>
    </citation>
    <scope>NUCLEOTIDE SEQUENCE [LARGE SCALE GENOMIC DNA]</scope>
    <source>
        <strain evidence="2 3">Stock d4-2</strain>
    </source>
</reference>
<dbReference type="EMBL" id="CT868385">
    <property type="protein sequence ID" value="CAK81079.1"/>
    <property type="molecule type" value="Genomic_DNA"/>
</dbReference>
<feature type="region of interest" description="Disordered" evidence="1">
    <location>
        <begin position="285"/>
        <end position="340"/>
    </location>
</feature>
<name>A0DDG2_PARTE</name>
<gene>
    <name evidence="2" type="ORF">GSPATT00015938001</name>
</gene>
<feature type="region of interest" description="Disordered" evidence="1">
    <location>
        <begin position="597"/>
        <end position="633"/>
    </location>
</feature>
<organism evidence="2 3">
    <name type="scientific">Paramecium tetraurelia</name>
    <dbReference type="NCBI Taxonomy" id="5888"/>
    <lineage>
        <taxon>Eukaryota</taxon>
        <taxon>Sar</taxon>
        <taxon>Alveolata</taxon>
        <taxon>Ciliophora</taxon>
        <taxon>Intramacronucleata</taxon>
        <taxon>Oligohymenophorea</taxon>
        <taxon>Peniculida</taxon>
        <taxon>Parameciidae</taxon>
        <taxon>Paramecium</taxon>
    </lineage>
</organism>
<dbReference type="GeneID" id="5034261"/>
<dbReference type="RefSeq" id="XP_001448476.1">
    <property type="nucleotide sequence ID" value="XM_001448439.2"/>
</dbReference>
<feature type="region of interest" description="Disordered" evidence="1">
    <location>
        <begin position="446"/>
        <end position="479"/>
    </location>
</feature>
<feature type="region of interest" description="Disordered" evidence="1">
    <location>
        <begin position="523"/>
        <end position="549"/>
    </location>
</feature>
<feature type="compositionally biased region" description="Basic and acidic residues" evidence="1">
    <location>
        <begin position="310"/>
        <end position="329"/>
    </location>
</feature>
<feature type="compositionally biased region" description="Polar residues" evidence="1">
    <location>
        <begin position="1002"/>
        <end position="1014"/>
    </location>
</feature>
<proteinExistence type="predicted"/>
<dbReference type="KEGG" id="ptm:GSPATT00015938001"/>
<protein>
    <submittedName>
        <fullName evidence="2">Uncharacterized protein</fullName>
    </submittedName>
</protein>
<dbReference type="InParanoid" id="A0DDG2"/>
<dbReference type="AlphaFoldDB" id="A0DDG2"/>
<feature type="compositionally biased region" description="Polar residues" evidence="1">
    <location>
        <begin position="724"/>
        <end position="739"/>
    </location>
</feature>
<dbReference type="Proteomes" id="UP000000600">
    <property type="component" value="Unassembled WGS sequence"/>
</dbReference>
<feature type="compositionally biased region" description="Basic and acidic residues" evidence="1">
    <location>
        <begin position="616"/>
        <end position="632"/>
    </location>
</feature>
<sequence>MLGKKQSSCVGFNPFSKFTKEKPSISTKIINKLKSLFQVNLNPSSCIQRELISQQTIYVPVNSEIVGAQIIEQDSIKICHSQSSQRQRRNKITSFDDHVKEQQSVILQQSEMSSKVQQKEEKELTKLNSRYKTYQELEFKQSYEHVLPEDIENSERKEKKANHPLRKLSSQKYKKRKLDEKKKEVGIKIAHKKHVYDKIQDSINESRIQEVQEQISDDSLKNNSLLAGGLKEEPQIKEIIIVQLNDTKPKQPEPPMLTINEIIEHQSKGLKKSQSMINLNEQEVKSFSCSPKKIENSQSRKQSDVISKINEPKESEQQKDEVIQKKEEENQTESQAQPQQSVIDFLVQGPAKQEKTTTFQINLINKVVPEEKKPFEQQEKNIINFSDTPLFGLAKSSEGGQILANKINVQSSLFPSCDSKELNQQQSSHQSSGQNLQQNQFTFQNKPNASEVQQQPSISESSSSNVNNKKDSTDQQPKIEENKQIFSLFNNFSGNQNDQLNTNDQFPHKKQLFFQNLSNVVQSTQGEQKADSKQDQADESTLIQQKPEEQKSGFLFSEFNLLNPNVKSQADKNNITITQKEQEQPTQSLLFLFNQNDKNSKEKPSTGLFNDLLLKQNDKDKPKSEANGEEKLPYLGNILNAQINPVQENKDATNPPLAVPSLFGGDNLHILGSKNNTMETPTNQDSKQQQQQINSSKLEIQTPLANSIGLNCQWKSSSDDHKNNQFNISSEPKPQQKQSPFAFLQDQRKTDNSKSESLSSDPINKSAVTPVKPIDNPFLQQSPKIDQEQINSYFSNQSQQSKIIQDDQIRIQTSQFKNELFQQQHNGPSMFQQTSYPQQQPQQTLQLQPAQPSLYFPNSIPQQNPLMPQNSLLQLNTNNNNMMNNTMINNNIMNNNNMMNNMMSNNNMMNNNDMNQEMEFPEATQGPQPLLLGQQQSQQQTPFSSYRQLGAPGFPPYMQSQMSGTQKAVSLFQNQQPPIDIGTSLFNPVNPTNGLFSHDQPKSNSLNSSFTSKNGQKKKQRFN</sequence>
<feature type="compositionally biased region" description="Polar residues" evidence="1">
    <location>
        <begin position="673"/>
        <end position="694"/>
    </location>
</feature>
<accession>A0DDG2</accession>
<feature type="compositionally biased region" description="Low complexity" evidence="1">
    <location>
        <begin position="446"/>
        <end position="467"/>
    </location>
</feature>
<evidence type="ECO:0000313" key="3">
    <source>
        <dbReference type="Proteomes" id="UP000000600"/>
    </source>
</evidence>
<evidence type="ECO:0000256" key="1">
    <source>
        <dbReference type="SAM" id="MobiDB-lite"/>
    </source>
</evidence>
<feature type="region of interest" description="Disordered" evidence="1">
    <location>
        <begin position="711"/>
        <end position="776"/>
    </location>
</feature>
<feature type="compositionally biased region" description="Polar residues" evidence="1">
    <location>
        <begin position="755"/>
        <end position="767"/>
    </location>
</feature>
<feature type="compositionally biased region" description="Basic and acidic residues" evidence="1">
    <location>
        <begin position="468"/>
        <end position="479"/>
    </location>
</feature>